<feature type="domain" description="Endonuclease/exonuclease/phosphatase" evidence="1">
    <location>
        <begin position="47"/>
        <end position="257"/>
    </location>
</feature>
<evidence type="ECO:0000259" key="1">
    <source>
        <dbReference type="Pfam" id="PF03372"/>
    </source>
</evidence>
<dbReference type="InterPro" id="IPR036691">
    <property type="entry name" value="Endo/exonu/phosph_ase_sf"/>
</dbReference>
<dbReference type="Gene3D" id="3.60.10.10">
    <property type="entry name" value="Endonuclease/exonuclease/phosphatase"/>
    <property type="match status" value="1"/>
</dbReference>
<protein>
    <recommendedName>
        <fullName evidence="1">Endonuclease/exonuclease/phosphatase domain-containing protein</fullName>
    </recommendedName>
</protein>
<keyword evidence="3" id="KW-1185">Reference proteome</keyword>
<dbReference type="Proteomes" id="UP000290649">
    <property type="component" value="Unassembled WGS sequence"/>
</dbReference>
<comment type="caution">
    <text evidence="2">The sequence shown here is derived from an EMBL/GenBank/DDBJ whole genome shotgun (WGS) entry which is preliminary data.</text>
</comment>
<evidence type="ECO:0000313" key="3">
    <source>
        <dbReference type="Proteomes" id="UP000290649"/>
    </source>
</evidence>
<dbReference type="GO" id="GO:0016020">
    <property type="term" value="C:membrane"/>
    <property type="evidence" value="ECO:0007669"/>
    <property type="project" value="GOC"/>
</dbReference>
<dbReference type="Pfam" id="PF03372">
    <property type="entry name" value="Exo_endo_phos"/>
    <property type="match status" value="1"/>
</dbReference>
<dbReference type="SUPFAM" id="SSF56219">
    <property type="entry name" value="DNase I-like"/>
    <property type="match status" value="1"/>
</dbReference>
<accession>A0A4Q0VYL6</accession>
<dbReference type="RefSeq" id="WP_129076537.1">
    <property type="nucleotide sequence ID" value="NZ_QOUX01000001.1"/>
</dbReference>
<reference evidence="2 3" key="1">
    <citation type="journal article" date="2019" name="Int. J. Syst. Evol. Microbiol.">
        <title>Anaerobacillus alkaliphilus sp. nov., a novel alkaliphilic and moderately halophilic bacterium.</title>
        <authorList>
            <person name="Borsodi A.K."/>
            <person name="Aszalos J.M."/>
            <person name="Bihari P."/>
            <person name="Nagy I."/>
            <person name="Schumann P."/>
            <person name="Sproer C."/>
            <person name="Kovacs A.L."/>
            <person name="Boka K."/>
            <person name="Dobosy P."/>
            <person name="Ovari M."/>
            <person name="Szili-Kovacs T."/>
            <person name="Toth E."/>
        </authorList>
    </citation>
    <scope>NUCLEOTIDE SEQUENCE [LARGE SCALE GENOMIC DNA]</scope>
    <source>
        <strain evidence="2 3">B16-10</strain>
    </source>
</reference>
<proteinExistence type="predicted"/>
<dbReference type="InterPro" id="IPR005135">
    <property type="entry name" value="Endo/exonuclease/phosphatase"/>
</dbReference>
<sequence>MGKRFLGIIIVVILVISASTYFHEKLKAIYTWQTLGEHHFNGELTVVTYNIRYGKGLDGQVNLNRVIATLKDVNADIISLQEVERYSIRSNFYDQVRQIARDLDMNVLYFPSLAYPGFYYGNVILSRFPIIDSEIIPFITSRENRSAIIGKILLPNSEEIYVINTHLGLDKAERLKAIHRIHQFIEGVNKPVFLTGDLNSTPSMMEYEIWTNYLQKSNEGIPLQTFYKKDWQIDYIFHSHHFTVTNVNVHKSDASDHFPVVAMFRLGKK</sequence>
<dbReference type="OrthoDB" id="155529at2"/>
<dbReference type="EMBL" id="QOUX01000001">
    <property type="protein sequence ID" value="RXJ04188.1"/>
    <property type="molecule type" value="Genomic_DNA"/>
</dbReference>
<dbReference type="GO" id="GO:0003824">
    <property type="term" value="F:catalytic activity"/>
    <property type="evidence" value="ECO:0007669"/>
    <property type="project" value="InterPro"/>
</dbReference>
<dbReference type="GO" id="GO:0006506">
    <property type="term" value="P:GPI anchor biosynthetic process"/>
    <property type="evidence" value="ECO:0007669"/>
    <property type="project" value="TreeGrafter"/>
</dbReference>
<organism evidence="2 3">
    <name type="scientific">Anaerobacillus alkaliphilus</name>
    <dbReference type="NCBI Taxonomy" id="1548597"/>
    <lineage>
        <taxon>Bacteria</taxon>
        <taxon>Bacillati</taxon>
        <taxon>Bacillota</taxon>
        <taxon>Bacilli</taxon>
        <taxon>Bacillales</taxon>
        <taxon>Bacillaceae</taxon>
        <taxon>Anaerobacillus</taxon>
    </lineage>
</organism>
<evidence type="ECO:0000313" key="2">
    <source>
        <dbReference type="EMBL" id="RXJ04188.1"/>
    </source>
</evidence>
<dbReference type="AlphaFoldDB" id="A0A4Q0VYL6"/>
<dbReference type="InterPro" id="IPR051916">
    <property type="entry name" value="GPI-anchor_lipid_remodeler"/>
</dbReference>
<gene>
    <name evidence="2" type="ORF">DS745_02035</name>
</gene>
<dbReference type="PANTHER" id="PTHR14859:SF1">
    <property type="entry name" value="PGAP2-INTERACTING PROTEIN"/>
    <property type="match status" value="1"/>
</dbReference>
<dbReference type="PANTHER" id="PTHR14859">
    <property type="entry name" value="CALCOFLUOR WHITE HYPERSENSITIVE PROTEIN PRECURSOR"/>
    <property type="match status" value="1"/>
</dbReference>
<name>A0A4Q0VYL6_9BACI</name>